<keyword evidence="7" id="KW-0418">Kinase</keyword>
<dbReference type="GO" id="GO:0003677">
    <property type="term" value="F:DNA binding"/>
    <property type="evidence" value="ECO:0007669"/>
    <property type="project" value="UniProtKB-KW"/>
</dbReference>
<dbReference type="Gene3D" id="2.60.120.10">
    <property type="entry name" value="Jelly Rolls"/>
    <property type="match status" value="1"/>
</dbReference>
<feature type="domain" description="HTH crp-type" evidence="6">
    <location>
        <begin position="148"/>
        <end position="219"/>
    </location>
</feature>
<evidence type="ECO:0000259" key="6">
    <source>
        <dbReference type="PROSITE" id="PS51063"/>
    </source>
</evidence>
<dbReference type="Pfam" id="PF00027">
    <property type="entry name" value="cNMP_binding"/>
    <property type="match status" value="1"/>
</dbReference>
<dbReference type="InterPro" id="IPR000595">
    <property type="entry name" value="cNMP-bd_dom"/>
</dbReference>
<dbReference type="PROSITE" id="PS51063">
    <property type="entry name" value="HTH_CRP_2"/>
    <property type="match status" value="1"/>
</dbReference>
<evidence type="ECO:0000313" key="7">
    <source>
        <dbReference type="EMBL" id="SDO66854.1"/>
    </source>
</evidence>
<dbReference type="Pfam" id="PF13545">
    <property type="entry name" value="HTH_Crp_2"/>
    <property type="match status" value="1"/>
</dbReference>
<keyword evidence="8" id="KW-1185">Reference proteome</keyword>
<keyword evidence="1" id="KW-0805">Transcription regulation</keyword>
<evidence type="ECO:0000256" key="3">
    <source>
        <dbReference type="ARBA" id="ARBA00023159"/>
    </source>
</evidence>
<dbReference type="SUPFAM" id="SSF51206">
    <property type="entry name" value="cAMP-binding domain-like"/>
    <property type="match status" value="1"/>
</dbReference>
<dbReference type="OrthoDB" id="581021at2"/>
<sequence>MKENKKINPHPYIEKYDLARIFPEEFVPKINVFTFTKGDVLFAPGETLNDMYLLVEGKIKIFTLTPEGKSLINRFKRPLGVIGDVEYVKGSSVINSVEAVSDGVMIAASFEDLKDLERNHPPFIRFLLETVAHKFYSESQASSLHMLYPVEVRLASYFLSISSDGEGTLFHQEMRTANLTELAEWVGTSYRHLNRVLKKMVSDEIIVRANGSIKIKDLEKLRNLANGNIYE</sequence>
<dbReference type="STRING" id="240303.SAMN05421677_1078"/>
<dbReference type="InterPro" id="IPR036390">
    <property type="entry name" value="WH_DNA-bd_sf"/>
</dbReference>
<keyword evidence="7" id="KW-0808">Transferase</keyword>
<dbReference type="PROSITE" id="PS50042">
    <property type="entry name" value="CNMP_BINDING_3"/>
    <property type="match status" value="1"/>
</dbReference>
<name>A0A1H0LFB9_HALAD</name>
<organism evidence="7 8">
    <name type="scientific">Halobacillus aidingensis</name>
    <dbReference type="NCBI Taxonomy" id="240303"/>
    <lineage>
        <taxon>Bacteria</taxon>
        <taxon>Bacillati</taxon>
        <taxon>Bacillota</taxon>
        <taxon>Bacilli</taxon>
        <taxon>Bacillales</taxon>
        <taxon>Bacillaceae</taxon>
        <taxon>Halobacillus</taxon>
    </lineage>
</organism>
<evidence type="ECO:0000259" key="5">
    <source>
        <dbReference type="PROSITE" id="PS50042"/>
    </source>
</evidence>
<dbReference type="InterPro" id="IPR012318">
    <property type="entry name" value="HTH_CRP"/>
</dbReference>
<keyword evidence="2" id="KW-0238">DNA-binding</keyword>
<gene>
    <name evidence="7" type="ORF">SAMN05421677_1078</name>
</gene>
<dbReference type="RefSeq" id="WP_089652087.1">
    <property type="nucleotide sequence ID" value="NZ_FNIZ01000007.1"/>
</dbReference>
<reference evidence="8" key="1">
    <citation type="submission" date="2016-10" db="EMBL/GenBank/DDBJ databases">
        <authorList>
            <person name="Varghese N."/>
            <person name="Submissions S."/>
        </authorList>
    </citation>
    <scope>NUCLEOTIDE SEQUENCE [LARGE SCALE GENOMIC DNA]</scope>
    <source>
        <strain evidence="8">CGMCC 1.3703</strain>
    </source>
</reference>
<dbReference type="InterPro" id="IPR014710">
    <property type="entry name" value="RmlC-like_jellyroll"/>
</dbReference>
<evidence type="ECO:0000256" key="2">
    <source>
        <dbReference type="ARBA" id="ARBA00023125"/>
    </source>
</evidence>
<evidence type="ECO:0000256" key="4">
    <source>
        <dbReference type="ARBA" id="ARBA00023163"/>
    </source>
</evidence>
<keyword evidence="3" id="KW-0010">Activator</keyword>
<dbReference type="Proteomes" id="UP000198860">
    <property type="component" value="Unassembled WGS sequence"/>
</dbReference>
<evidence type="ECO:0000256" key="1">
    <source>
        <dbReference type="ARBA" id="ARBA00023015"/>
    </source>
</evidence>
<keyword evidence="4" id="KW-0804">Transcription</keyword>
<dbReference type="CDD" id="cd00038">
    <property type="entry name" value="CAP_ED"/>
    <property type="match status" value="1"/>
</dbReference>
<feature type="domain" description="Cyclic nucleotide-binding" evidence="5">
    <location>
        <begin position="35"/>
        <end position="134"/>
    </location>
</feature>
<dbReference type="SUPFAM" id="SSF46785">
    <property type="entry name" value="Winged helix' DNA-binding domain"/>
    <property type="match status" value="1"/>
</dbReference>
<dbReference type="EMBL" id="FNIZ01000007">
    <property type="protein sequence ID" value="SDO66854.1"/>
    <property type="molecule type" value="Genomic_DNA"/>
</dbReference>
<dbReference type="AlphaFoldDB" id="A0A1H0LFB9"/>
<dbReference type="InterPro" id="IPR018490">
    <property type="entry name" value="cNMP-bd_dom_sf"/>
</dbReference>
<dbReference type="GO" id="GO:0016301">
    <property type="term" value="F:kinase activity"/>
    <property type="evidence" value="ECO:0007669"/>
    <property type="project" value="UniProtKB-KW"/>
</dbReference>
<protein>
    <submittedName>
        <fullName evidence="7">cAMP-binding domain of CRP or a regulatory subunit of cAMP-dependent protein kinases</fullName>
    </submittedName>
</protein>
<accession>A0A1H0LFB9</accession>
<evidence type="ECO:0000313" key="8">
    <source>
        <dbReference type="Proteomes" id="UP000198860"/>
    </source>
</evidence>
<dbReference type="SMART" id="SM00100">
    <property type="entry name" value="cNMP"/>
    <property type="match status" value="1"/>
</dbReference>
<proteinExistence type="predicted"/>
<dbReference type="GO" id="GO:0006355">
    <property type="term" value="P:regulation of DNA-templated transcription"/>
    <property type="evidence" value="ECO:0007669"/>
    <property type="project" value="InterPro"/>
</dbReference>